<name>A0A1G9P8P0_9BACI</name>
<dbReference type="STRING" id="482461.SAMN05216244_1326"/>
<dbReference type="AlphaFoldDB" id="A0A1G9P8P0"/>
<gene>
    <name evidence="1" type="ORF">SAMN05216244_1326</name>
</gene>
<evidence type="ECO:0000313" key="1">
    <source>
        <dbReference type="EMBL" id="SDL94923.1"/>
    </source>
</evidence>
<sequence length="275" mass="31467">MGKLKGCFDPYSRGDIMSLELLLNKIVNNEVIIWAGAGFSLYAGMPAVDEIKQEVRGLCNGQEWKQLQSMKHFPDMVEEFIRLRHGSRKPIVQILTRMIDKNPGSLDVHKQLAGISTIDTIITTNYDRLFELAYGNRLATVFTDDQLEDADKKPVQLYKIHGDIRTPESMLISSGDYERRHTSKIWQRLKALVAQKSTLFIGYSFADEDNDLLITNVLKHLEKNDQLSYMVTPDLPELKLTHLQKKNIEPINLTGEAFVHHIYQYMNGSEKSVEV</sequence>
<protein>
    <submittedName>
        <fullName evidence="1">SIR2-like domain-containing protein</fullName>
    </submittedName>
</protein>
<proteinExistence type="predicted"/>
<dbReference type="Pfam" id="PF13289">
    <property type="entry name" value="SIR2_2"/>
    <property type="match status" value="1"/>
</dbReference>
<dbReference type="Proteomes" id="UP000182347">
    <property type="component" value="Unassembled WGS sequence"/>
</dbReference>
<organism evidence="1 2">
    <name type="scientific">Sediminibacillus halophilus</name>
    <dbReference type="NCBI Taxonomy" id="482461"/>
    <lineage>
        <taxon>Bacteria</taxon>
        <taxon>Bacillati</taxon>
        <taxon>Bacillota</taxon>
        <taxon>Bacilli</taxon>
        <taxon>Bacillales</taxon>
        <taxon>Bacillaceae</taxon>
        <taxon>Sediminibacillus</taxon>
    </lineage>
</organism>
<evidence type="ECO:0000313" key="2">
    <source>
        <dbReference type="Proteomes" id="UP000182347"/>
    </source>
</evidence>
<dbReference type="OrthoDB" id="5521101at2"/>
<reference evidence="2" key="1">
    <citation type="submission" date="2016-10" db="EMBL/GenBank/DDBJ databases">
        <authorList>
            <person name="Varghese N."/>
            <person name="Submissions S."/>
        </authorList>
    </citation>
    <scope>NUCLEOTIDE SEQUENCE [LARGE SCALE GENOMIC DNA]</scope>
    <source>
        <strain evidence="2">CGMCC 1.6199</strain>
    </source>
</reference>
<dbReference type="InterPro" id="IPR029035">
    <property type="entry name" value="DHS-like_NAD/FAD-binding_dom"/>
</dbReference>
<keyword evidence="2" id="KW-1185">Reference proteome</keyword>
<dbReference type="EMBL" id="FNHF01000001">
    <property type="protein sequence ID" value="SDL94923.1"/>
    <property type="molecule type" value="Genomic_DNA"/>
</dbReference>
<dbReference type="SUPFAM" id="SSF52467">
    <property type="entry name" value="DHS-like NAD/FAD-binding domain"/>
    <property type="match status" value="1"/>
</dbReference>
<accession>A0A1G9P8P0</accession>